<dbReference type="Gene3D" id="1.10.510.40">
    <property type="match status" value="1"/>
</dbReference>
<dbReference type="AlphaFoldDB" id="A0A549T3F3"/>
<dbReference type="Pfam" id="PF04183">
    <property type="entry name" value="IucA_IucC"/>
    <property type="match status" value="1"/>
</dbReference>
<feature type="domain" description="Aerobactin siderophore biosynthesis IucA/IucC-like C-terminal" evidence="3">
    <location>
        <begin position="427"/>
        <end position="576"/>
    </location>
</feature>
<dbReference type="GO" id="GO:0019290">
    <property type="term" value="P:siderophore biosynthetic process"/>
    <property type="evidence" value="ECO:0007669"/>
    <property type="project" value="InterPro"/>
</dbReference>
<accession>A0A549T3F3</accession>
<dbReference type="PANTHER" id="PTHR34384">
    <property type="entry name" value="L-2,3-DIAMINOPROPANOATE--CITRATE LIGASE"/>
    <property type="match status" value="1"/>
</dbReference>
<dbReference type="PANTHER" id="PTHR34384:SF5">
    <property type="entry name" value="L-2,3-DIAMINOPROPANOATE--CITRATE LIGASE"/>
    <property type="match status" value="1"/>
</dbReference>
<comment type="caution">
    <text evidence="4">The sequence shown here is derived from an EMBL/GenBank/DDBJ whole genome shotgun (WGS) entry which is preliminary data.</text>
</comment>
<comment type="similarity">
    <text evidence="1">Belongs to the IucA/IucC family.</text>
</comment>
<name>A0A549T3F3_METSR</name>
<proteinExistence type="inferred from homology"/>
<evidence type="ECO:0000256" key="1">
    <source>
        <dbReference type="ARBA" id="ARBA00007832"/>
    </source>
</evidence>
<dbReference type="InterPro" id="IPR007310">
    <property type="entry name" value="Aerobactin_biosyn_IucA/IucC_N"/>
</dbReference>
<gene>
    <name evidence="4" type="ORF">FM996_04945</name>
</gene>
<organism evidence="4 5">
    <name type="scientific">Methylosinus sporium</name>
    <dbReference type="NCBI Taxonomy" id="428"/>
    <lineage>
        <taxon>Bacteria</taxon>
        <taxon>Pseudomonadati</taxon>
        <taxon>Pseudomonadota</taxon>
        <taxon>Alphaproteobacteria</taxon>
        <taxon>Hyphomicrobiales</taxon>
        <taxon>Methylocystaceae</taxon>
        <taxon>Methylosinus</taxon>
    </lineage>
</organism>
<protein>
    <recommendedName>
        <fullName evidence="6">IucA/IucC family siderophore biosynthesis protein</fullName>
    </recommendedName>
</protein>
<dbReference type="GO" id="GO:0016881">
    <property type="term" value="F:acid-amino acid ligase activity"/>
    <property type="evidence" value="ECO:0007669"/>
    <property type="project" value="UniProtKB-ARBA"/>
</dbReference>
<dbReference type="Pfam" id="PF06276">
    <property type="entry name" value="FhuF"/>
    <property type="match status" value="1"/>
</dbReference>
<evidence type="ECO:0008006" key="6">
    <source>
        <dbReference type="Google" id="ProtNLM"/>
    </source>
</evidence>
<dbReference type="Gene3D" id="6.10.250.3370">
    <property type="match status" value="1"/>
</dbReference>
<evidence type="ECO:0000259" key="2">
    <source>
        <dbReference type="Pfam" id="PF04183"/>
    </source>
</evidence>
<feature type="domain" description="Aerobactin siderophore biosynthesis IucA/IucC N-terminal" evidence="2">
    <location>
        <begin position="175"/>
        <end position="367"/>
    </location>
</feature>
<dbReference type="Proteomes" id="UP000316781">
    <property type="component" value="Unassembled WGS sequence"/>
</dbReference>
<evidence type="ECO:0000259" key="3">
    <source>
        <dbReference type="Pfam" id="PF06276"/>
    </source>
</evidence>
<evidence type="ECO:0000313" key="4">
    <source>
        <dbReference type="EMBL" id="TRL36417.1"/>
    </source>
</evidence>
<dbReference type="InterPro" id="IPR037455">
    <property type="entry name" value="LucA/IucC-like"/>
</dbReference>
<evidence type="ECO:0000313" key="5">
    <source>
        <dbReference type="Proteomes" id="UP000316781"/>
    </source>
</evidence>
<dbReference type="EMBL" id="VJMF01000021">
    <property type="protein sequence ID" value="TRL36417.1"/>
    <property type="molecule type" value="Genomic_DNA"/>
</dbReference>
<reference evidence="4 5" key="1">
    <citation type="submission" date="2019-07" db="EMBL/GenBank/DDBJ databases">
        <title>Ln-dependent methylotrophs.</title>
        <authorList>
            <person name="Tani A."/>
        </authorList>
    </citation>
    <scope>NUCLEOTIDE SEQUENCE [LARGE SCALE GENOMIC DNA]</scope>
    <source>
        <strain evidence="4 5">SM89A</strain>
    </source>
</reference>
<sequence length="609" mass="67742">MRGCRFFRRRRWRAGDRGGTARHRVARSLHRARRSMTTMSENPAAMWDRLEHNRLINTWLRERCPELAAKMAERRTGAAGAVWEIPVGRQFVLAVCRRYSPGGFHEWTAIRLHGPETNADEIAPHDLACLMLASIDQGTSDAKRRASERIARSIESSRRHAVFLSTQSPVSSAERAECSLWFGHPFHPLAKSVEGFTSADFEKYGPERGAKFQLSWLLVEPDRVESYVCAPELMSSADAILAEASGLSASAIGGRTLIPCHPWQAERLLRLRHIHDDLGSGALSLVGPSGEIAIPTSSVRTVWFKKRRLFVKLPLEARITNFSRVNTAEQLARSIAGARAIMIAEEQARAAGLTILREAGGRILRDGRRHLRQTYPETGFLLRLADFGEEVDPIVVAGFVERDPRTGRPNLSAIAGRIFDERRGTLEWVERYMEVVLLPLVRLLATTGLCLEAHAQNSLVAFDDGWPSRLFVRDLEGVAVDREAFGRAYPSIVADLDDVLFYERDVVGRRFLYYVIVNHVAHVMSVVAELSDVDETRLWMAGRGTLEKENGPARAIIEELLSAPALPAKANFTSCVAGRGETPDYVMIANPFSAGDPAACLPKVEEAKP</sequence>
<dbReference type="InterPro" id="IPR022770">
    <property type="entry name" value="IucA/IucC-like_C"/>
</dbReference>